<feature type="transmembrane region" description="Helical" evidence="2">
    <location>
        <begin position="47"/>
        <end position="69"/>
    </location>
</feature>
<dbReference type="EMBL" id="QHJQ01000011">
    <property type="protein sequence ID" value="PXA03174.1"/>
    <property type="molecule type" value="Genomic_DNA"/>
</dbReference>
<sequence>MNRFRQGNKGKGPKKSEQTERPRPLREFSDQSQDSPPSELKQRIQVAAYWLVPLLVFLLIILGGAYFALNYQFDEKSESSKETDVAFTPSSGEVEVPELMAAHLNAIGGREALSQVRSVRYEGQVTFNSGKNNFQMLLMKPDKGMLVTNPGEPGNLKLMLNGEYAWQVMEKQDGSRTVSRLDEEGTQSLKWSLRVHNTFRTIALEGAITDLTVREVDHLGRPCYEVSRTKESGDEFLAILDKETLYLLKTEETVSGKNSSDKFTVLYDDHRMVSGVIEPYETKLFRNGDLDNEVAIDSIRINTGVISSLFEVPEEIR</sequence>
<feature type="compositionally biased region" description="Basic residues" evidence="1">
    <location>
        <begin position="1"/>
        <end position="13"/>
    </location>
</feature>
<keyword evidence="2" id="KW-0472">Membrane</keyword>
<organism evidence="3 4">
    <name type="scientific">Coraliomargarita sinensis</name>
    <dbReference type="NCBI Taxonomy" id="2174842"/>
    <lineage>
        <taxon>Bacteria</taxon>
        <taxon>Pseudomonadati</taxon>
        <taxon>Verrucomicrobiota</taxon>
        <taxon>Opitutia</taxon>
        <taxon>Puniceicoccales</taxon>
        <taxon>Coraliomargaritaceae</taxon>
        <taxon>Coraliomargarita</taxon>
    </lineage>
</organism>
<keyword evidence="2" id="KW-0812">Transmembrane</keyword>
<feature type="compositionally biased region" description="Basic and acidic residues" evidence="1">
    <location>
        <begin position="14"/>
        <end position="29"/>
    </location>
</feature>
<evidence type="ECO:0008006" key="5">
    <source>
        <dbReference type="Google" id="ProtNLM"/>
    </source>
</evidence>
<evidence type="ECO:0000313" key="3">
    <source>
        <dbReference type="EMBL" id="PXA03174.1"/>
    </source>
</evidence>
<dbReference type="RefSeq" id="WP_110131930.1">
    <property type="nucleotide sequence ID" value="NZ_QHJQ01000011.1"/>
</dbReference>
<dbReference type="InParanoid" id="A0A317ZD40"/>
<reference evidence="3 4" key="1">
    <citation type="submission" date="2018-05" db="EMBL/GenBank/DDBJ databases">
        <title>Coraliomargarita sinensis sp. nov., isolated from a marine solar saltern.</title>
        <authorList>
            <person name="Zhou L.Y."/>
        </authorList>
    </citation>
    <scope>NUCLEOTIDE SEQUENCE [LARGE SCALE GENOMIC DNA]</scope>
    <source>
        <strain evidence="3 4">WN38</strain>
    </source>
</reference>
<proteinExistence type="predicted"/>
<keyword evidence="4" id="KW-1185">Reference proteome</keyword>
<protein>
    <recommendedName>
        <fullName evidence="5">Outer membrane lipoprotein-sorting protein</fullName>
    </recommendedName>
</protein>
<gene>
    <name evidence="3" type="ORF">DDZ13_13195</name>
</gene>
<keyword evidence="2" id="KW-1133">Transmembrane helix</keyword>
<comment type="caution">
    <text evidence="3">The sequence shown here is derived from an EMBL/GenBank/DDBJ whole genome shotgun (WGS) entry which is preliminary data.</text>
</comment>
<dbReference type="Proteomes" id="UP000247099">
    <property type="component" value="Unassembled WGS sequence"/>
</dbReference>
<accession>A0A317ZD40</accession>
<evidence type="ECO:0000313" key="4">
    <source>
        <dbReference type="Proteomes" id="UP000247099"/>
    </source>
</evidence>
<dbReference type="OrthoDB" id="25372at2"/>
<evidence type="ECO:0000256" key="2">
    <source>
        <dbReference type="SAM" id="Phobius"/>
    </source>
</evidence>
<dbReference type="AlphaFoldDB" id="A0A317ZD40"/>
<name>A0A317ZD40_9BACT</name>
<evidence type="ECO:0000256" key="1">
    <source>
        <dbReference type="SAM" id="MobiDB-lite"/>
    </source>
</evidence>
<feature type="region of interest" description="Disordered" evidence="1">
    <location>
        <begin position="1"/>
        <end position="37"/>
    </location>
</feature>